<dbReference type="VEuPathDB" id="FungiDB:MCYG_04128"/>
<keyword evidence="5" id="KW-0677">Repeat</keyword>
<protein>
    <submittedName>
        <fullName evidence="21">Dicer-like protein 2</fullName>
    </submittedName>
</protein>
<dbReference type="InterPro" id="IPR038248">
    <property type="entry name" value="Dicer_dimer_sf"/>
</dbReference>
<dbReference type="GO" id="GO:0050688">
    <property type="term" value="P:regulation of defense response to virus"/>
    <property type="evidence" value="ECO:0007669"/>
    <property type="project" value="UniProtKB-KW"/>
</dbReference>
<keyword evidence="9" id="KW-0067">ATP-binding</keyword>
<evidence type="ECO:0000256" key="8">
    <source>
        <dbReference type="ARBA" id="ARBA00022806"/>
    </source>
</evidence>
<dbReference type="PROSITE" id="PS51194">
    <property type="entry name" value="HELICASE_CTER"/>
    <property type="match status" value="1"/>
</dbReference>
<evidence type="ECO:0000256" key="10">
    <source>
        <dbReference type="ARBA" id="ARBA00022842"/>
    </source>
</evidence>
<dbReference type="STRING" id="554155.C5FN73"/>
<dbReference type="InterPro" id="IPR027417">
    <property type="entry name" value="P-loop_NTPase"/>
</dbReference>
<dbReference type="GO" id="GO:0005634">
    <property type="term" value="C:nucleus"/>
    <property type="evidence" value="ECO:0007669"/>
    <property type="project" value="TreeGrafter"/>
</dbReference>
<dbReference type="InterPro" id="IPR005034">
    <property type="entry name" value="Dicer_dimerisation"/>
</dbReference>
<evidence type="ECO:0000256" key="16">
    <source>
        <dbReference type="SAM" id="MobiDB-lite"/>
    </source>
</evidence>
<dbReference type="GO" id="GO:0030422">
    <property type="term" value="P:siRNA processing"/>
    <property type="evidence" value="ECO:0007669"/>
    <property type="project" value="TreeGrafter"/>
</dbReference>
<keyword evidence="10" id="KW-0460">Magnesium</keyword>
<dbReference type="InterPro" id="IPR011545">
    <property type="entry name" value="DEAD/DEAH_box_helicase_dom"/>
</dbReference>
<dbReference type="Pfam" id="PF00270">
    <property type="entry name" value="DEAD"/>
    <property type="match status" value="1"/>
</dbReference>
<dbReference type="InterPro" id="IPR014001">
    <property type="entry name" value="Helicase_ATP-bd"/>
</dbReference>
<dbReference type="HOGENOM" id="CLU_000907_4_6_1"/>
<dbReference type="GO" id="GO:0005524">
    <property type="term" value="F:ATP binding"/>
    <property type="evidence" value="ECO:0007669"/>
    <property type="project" value="UniProtKB-KW"/>
</dbReference>
<keyword evidence="13" id="KW-0464">Manganese</keyword>
<keyword evidence="8" id="KW-0347">Helicase</keyword>
<evidence type="ECO:0000313" key="22">
    <source>
        <dbReference type="Proteomes" id="UP000002035"/>
    </source>
</evidence>
<dbReference type="SUPFAM" id="SSF69065">
    <property type="entry name" value="RNase III domain-like"/>
    <property type="match status" value="2"/>
</dbReference>
<dbReference type="Gene3D" id="3.40.50.300">
    <property type="entry name" value="P-loop containing nucleotide triphosphate hydrolases"/>
    <property type="match status" value="2"/>
</dbReference>
<dbReference type="InterPro" id="IPR000999">
    <property type="entry name" value="RNase_III_dom"/>
</dbReference>
<name>C5FN73_ARTOC</name>
<keyword evidence="11 15" id="KW-0694">RNA-binding</keyword>
<dbReference type="OMA" id="HFCAVIP"/>
<dbReference type="Pfam" id="PF00636">
    <property type="entry name" value="Ribonuclease_3"/>
    <property type="match status" value="2"/>
</dbReference>
<dbReference type="Pfam" id="PF00271">
    <property type="entry name" value="Helicase_C"/>
    <property type="match status" value="1"/>
</dbReference>
<dbReference type="SMART" id="SM00535">
    <property type="entry name" value="RIBOc"/>
    <property type="match status" value="2"/>
</dbReference>
<dbReference type="GO" id="GO:0004386">
    <property type="term" value="F:helicase activity"/>
    <property type="evidence" value="ECO:0007669"/>
    <property type="project" value="UniProtKB-KW"/>
</dbReference>
<evidence type="ECO:0000256" key="2">
    <source>
        <dbReference type="ARBA" id="ARBA00001946"/>
    </source>
</evidence>
<keyword evidence="22" id="KW-1185">Reference proteome</keyword>
<dbReference type="SMART" id="SM00487">
    <property type="entry name" value="DEXDc"/>
    <property type="match status" value="1"/>
</dbReference>
<evidence type="ECO:0000256" key="6">
    <source>
        <dbReference type="ARBA" id="ARBA00022741"/>
    </source>
</evidence>
<dbReference type="SMART" id="SM00490">
    <property type="entry name" value="HELICc"/>
    <property type="match status" value="1"/>
</dbReference>
<dbReference type="CDD" id="cd18802">
    <property type="entry name" value="SF2_C_dicer"/>
    <property type="match status" value="1"/>
</dbReference>
<feature type="domain" description="Helicase ATP-binding" evidence="18">
    <location>
        <begin position="64"/>
        <end position="245"/>
    </location>
</feature>
<gene>
    <name evidence="21" type="ORF">MCYG_04128</name>
</gene>
<dbReference type="PANTHER" id="PTHR14950">
    <property type="entry name" value="DICER-RELATED"/>
    <property type="match status" value="1"/>
</dbReference>
<evidence type="ECO:0000259" key="19">
    <source>
        <dbReference type="PROSITE" id="PS51194"/>
    </source>
</evidence>
<dbReference type="InterPro" id="IPR036389">
    <property type="entry name" value="RNase_III_sf"/>
</dbReference>
<dbReference type="GeneID" id="9224460"/>
<feature type="region of interest" description="Disordered" evidence="16">
    <location>
        <begin position="15"/>
        <end position="47"/>
    </location>
</feature>
<dbReference type="SUPFAM" id="SSF54768">
    <property type="entry name" value="dsRNA-binding domain-like"/>
    <property type="match status" value="1"/>
</dbReference>
<evidence type="ECO:0000256" key="4">
    <source>
        <dbReference type="ARBA" id="ARBA00022723"/>
    </source>
</evidence>
<dbReference type="Proteomes" id="UP000002035">
    <property type="component" value="Unassembled WGS sequence"/>
</dbReference>
<feature type="domain" description="Helicase C-terminal" evidence="19">
    <location>
        <begin position="408"/>
        <end position="579"/>
    </location>
</feature>
<dbReference type="Pfam" id="PF03368">
    <property type="entry name" value="Dicer_dimer"/>
    <property type="match status" value="1"/>
</dbReference>
<dbReference type="GO" id="GO:0004525">
    <property type="term" value="F:ribonuclease III activity"/>
    <property type="evidence" value="ECO:0007669"/>
    <property type="project" value="InterPro"/>
</dbReference>
<keyword evidence="12" id="KW-0051">Antiviral defense</keyword>
<evidence type="ECO:0000256" key="3">
    <source>
        <dbReference type="ARBA" id="ARBA00022721"/>
    </source>
</evidence>
<dbReference type="PROSITE" id="PS00517">
    <property type="entry name" value="RNASE_3_1"/>
    <property type="match status" value="2"/>
</dbReference>
<comment type="cofactor">
    <cofactor evidence="1">
        <name>Mn(2+)</name>
        <dbReference type="ChEBI" id="CHEBI:29035"/>
    </cofactor>
</comment>
<evidence type="ECO:0000256" key="13">
    <source>
        <dbReference type="ARBA" id="ARBA00023211"/>
    </source>
</evidence>
<comment type="similarity">
    <text evidence="15">Belongs to the helicase family. Dicer subfamily.</text>
</comment>
<accession>C5FN73</accession>
<dbReference type="FunFam" id="1.10.1520.10:FF:000032">
    <property type="entry name" value="Dicer-like protein 2"/>
    <property type="match status" value="1"/>
</dbReference>
<evidence type="ECO:0000256" key="15">
    <source>
        <dbReference type="PROSITE-ProRule" id="PRU00657"/>
    </source>
</evidence>
<dbReference type="Gene3D" id="3.30.160.380">
    <property type="entry name" value="Dicer dimerisation domain"/>
    <property type="match status" value="1"/>
</dbReference>
<dbReference type="RefSeq" id="XP_002846391.1">
    <property type="nucleotide sequence ID" value="XM_002846345.1"/>
</dbReference>
<feature type="domain" description="Dicer dsRNA-binding fold" evidence="20">
    <location>
        <begin position="604"/>
        <end position="698"/>
    </location>
</feature>
<evidence type="ECO:0000259" key="18">
    <source>
        <dbReference type="PROSITE" id="PS51192"/>
    </source>
</evidence>
<keyword evidence="3" id="KW-0930">Antiviral protein</keyword>
<dbReference type="PROSITE" id="PS51192">
    <property type="entry name" value="HELICASE_ATP_BIND_1"/>
    <property type="match status" value="1"/>
</dbReference>
<keyword evidence="6" id="KW-0547">Nucleotide-binding</keyword>
<dbReference type="GO" id="GO:0051607">
    <property type="term" value="P:defense response to virus"/>
    <property type="evidence" value="ECO:0007669"/>
    <property type="project" value="UniProtKB-KW"/>
</dbReference>
<organism evidence="21 22">
    <name type="scientific">Arthroderma otae (strain ATCC MYA-4605 / CBS 113480)</name>
    <name type="common">Microsporum canis</name>
    <dbReference type="NCBI Taxonomy" id="554155"/>
    <lineage>
        <taxon>Eukaryota</taxon>
        <taxon>Fungi</taxon>
        <taxon>Dikarya</taxon>
        <taxon>Ascomycota</taxon>
        <taxon>Pezizomycotina</taxon>
        <taxon>Eurotiomycetes</taxon>
        <taxon>Eurotiomycetidae</taxon>
        <taxon>Onygenales</taxon>
        <taxon>Arthrodermataceae</taxon>
        <taxon>Microsporum</taxon>
    </lineage>
</organism>
<evidence type="ECO:0000256" key="11">
    <source>
        <dbReference type="ARBA" id="ARBA00022884"/>
    </source>
</evidence>
<dbReference type="PANTHER" id="PTHR14950:SF37">
    <property type="entry name" value="ENDORIBONUCLEASE DICER"/>
    <property type="match status" value="1"/>
</dbReference>
<dbReference type="OrthoDB" id="416741at2759"/>
<sequence>MAAVELDLHSQKFLLEEHGQKRKRPSSSLGSSEMPQDESAGGASLNGQEGASAVVKSRAYQVEMLEESLKQNIIVAMDTGSGKTQIAILRIRHELERCPIHKIVWFLAPKVPLAEQQYLAISKQLPAYQTRILTGADNLERWSTQKIWDAFLLNTRIVVSTPQVLLDALSNGFITLRRIALLVFDEAHHCVKSAPENRIMQNFYHAQVHQLRKTNDLPYILGLTASPTSSSAEDALRQLELNLHACCKTPNIHREEMMQFVHIPELRKVSYQKDLMLLNNLEVKFFAMLNSIDIQDDPFFQRYKGKHDRKSQERYTLALERKTPCLIQLKRCFSKIVYMFSELGLWAASTYISEIYRRAHDKKAKLIDQNWSEWDKDDASFICNAMLPVIEIMGERHWDTAPDSVSQKVDHLIHLLSSEHTGTSRGIIFVEQRATAVMLTHLISQHPKLTHIKSDYFLGNSAFAARKSDITELSKPGDMKDSINDLKSGKKNLLVATSVLEEGIDVSACDLVVCFDPPKQLRSFVQRRGRARKANSKYVIFHAEDDTSTKKDWEAMEDIMKERYSNNKELIDEYLAQESDDEDENDYENLRIESTGALLTLDNARQHLSHFCSTLPCDFTDIQPDFIISKAVAGTMFTAKVLLPTALDPQFREFEGIRTWKKEKMAKRDAAFQAYLQLYEVSLVNEHLMPEHCHTTDEETAHIEKHPSTATCSEAFSPWETIADQWQATDTFYQSSIVISSGTEELPKMLLILPAPLPCSFTFKLFWNETSTLSVSVSPEALTISDKDITSAPLATHILLSSVYSSRMNGDSRDFSCVFVPALDKGYSGLKEWCTKVNKSILGKDIENYNLSPVDFGLARRTDITARPWTVDKFVWMKPVMSKNDGECEEDEEEKVEEILHIEGEKWPKRTDFLHPVANTDNSKPHHTGRKCDPVRDSSISMLPVGFSKFALFIPSLIHTVGRFLLAEELSKTILSPIGFKDIQLVLTAISASSARESTNYQRLEFLGDSALKLHTSMQLLVDHPFWHEGLLSHKKGFIISNSRLWKATIETGLDRFILTACFTGAKWRPLYNSTYTANAGRVGKNSTREISTKTLADVVEALIGAAIVDGGEDKALHCLQVFLPEINWLSYEKRIEMLYDASPEFHDNAPHDILSKIEPLIDYSFTKKALLATSLSHPSNPISGMTYQRLEFLGDSILDSIVTRALFRSNKEIPHQDMHLMRTALVNADYLAFLCMNTSTDEQREDVSASSIGKVEITSSTRRVSLWQYMSHSAALDIANAQLATVRKFEELREKIDEALRSGTRYPWTLLLTLNAPKFFSDIIESILGAIFIDSRGSVEACQTFLSRIGLMGYLNRVLDDGNIDFMHPKQRLGQIVQSLTVKYIVSDVHKHGVMRWNCQILVGDQEICQINDGVSRIHAETKAAEIALEILQTRN</sequence>
<dbReference type="SUPFAM" id="SSF52540">
    <property type="entry name" value="P-loop containing nucleoside triphosphate hydrolases"/>
    <property type="match status" value="1"/>
</dbReference>
<feature type="domain" description="RNase III" evidence="17">
    <location>
        <begin position="967"/>
        <end position="1112"/>
    </location>
</feature>
<dbReference type="eggNOG" id="KOG0701">
    <property type="taxonomic scope" value="Eukaryota"/>
</dbReference>
<dbReference type="InterPro" id="IPR001650">
    <property type="entry name" value="Helicase_C-like"/>
</dbReference>
<reference evidence="22" key="1">
    <citation type="journal article" date="2012" name="MBio">
        <title>Comparative genome analysis of Trichophyton rubrum and related dermatophytes reveals candidate genes involved in infection.</title>
        <authorList>
            <person name="Martinez D.A."/>
            <person name="Oliver B.G."/>
            <person name="Graeser Y."/>
            <person name="Goldberg J.M."/>
            <person name="Li W."/>
            <person name="Martinez-Rossi N.M."/>
            <person name="Monod M."/>
            <person name="Shelest E."/>
            <person name="Barton R.C."/>
            <person name="Birch E."/>
            <person name="Brakhage A.A."/>
            <person name="Chen Z."/>
            <person name="Gurr S.J."/>
            <person name="Heiman D."/>
            <person name="Heitman J."/>
            <person name="Kosti I."/>
            <person name="Rossi A."/>
            <person name="Saif S."/>
            <person name="Samalova M."/>
            <person name="Saunders C.W."/>
            <person name="Shea T."/>
            <person name="Summerbell R.C."/>
            <person name="Xu J."/>
            <person name="Young S."/>
            <person name="Zeng Q."/>
            <person name="Birren B.W."/>
            <person name="Cuomo C.A."/>
            <person name="White T.C."/>
        </authorList>
    </citation>
    <scope>NUCLEOTIDE SEQUENCE [LARGE SCALE GENOMIC DNA]</scope>
    <source>
        <strain evidence="22">ATCC MYA-4605 / CBS 113480</strain>
    </source>
</reference>
<comment type="function">
    <text evidence="14">Dicer-like endonuclease involved in cleaving double-stranded RNA in the RNA interference (RNAi) pathway. Produces 21 to 25 bp dsRNAs (siRNAs) which target the selective destruction of homologous RNAs leading to sequence-specific suppression of gene expression, called post-transcriptional gene silencing (PTGS). Part of a broad host defense response against viral infection and transposons.</text>
</comment>
<evidence type="ECO:0000256" key="9">
    <source>
        <dbReference type="ARBA" id="ARBA00022840"/>
    </source>
</evidence>
<dbReference type="GO" id="GO:0046872">
    <property type="term" value="F:metal ion binding"/>
    <property type="evidence" value="ECO:0007669"/>
    <property type="project" value="UniProtKB-KW"/>
</dbReference>
<evidence type="ECO:0000256" key="12">
    <source>
        <dbReference type="ARBA" id="ARBA00023118"/>
    </source>
</evidence>
<evidence type="ECO:0000256" key="1">
    <source>
        <dbReference type="ARBA" id="ARBA00001936"/>
    </source>
</evidence>
<evidence type="ECO:0000313" key="21">
    <source>
        <dbReference type="EMBL" id="EEQ31309.1"/>
    </source>
</evidence>
<keyword evidence="7" id="KW-0378">Hydrolase</keyword>
<dbReference type="GO" id="GO:0003723">
    <property type="term" value="F:RNA binding"/>
    <property type="evidence" value="ECO:0007669"/>
    <property type="project" value="UniProtKB-UniRule"/>
</dbReference>
<feature type="domain" description="RNase III" evidence="17">
    <location>
        <begin position="1155"/>
        <end position="1337"/>
    </location>
</feature>
<evidence type="ECO:0000259" key="20">
    <source>
        <dbReference type="PROSITE" id="PS51327"/>
    </source>
</evidence>
<keyword evidence="4" id="KW-0479">Metal-binding</keyword>
<dbReference type="CDD" id="cd00593">
    <property type="entry name" value="RIBOc"/>
    <property type="match status" value="2"/>
</dbReference>
<evidence type="ECO:0000256" key="7">
    <source>
        <dbReference type="ARBA" id="ARBA00022801"/>
    </source>
</evidence>
<dbReference type="PROSITE" id="PS51327">
    <property type="entry name" value="DICER_DSRBF"/>
    <property type="match status" value="1"/>
</dbReference>
<evidence type="ECO:0000259" key="17">
    <source>
        <dbReference type="PROSITE" id="PS50142"/>
    </source>
</evidence>
<evidence type="ECO:0000256" key="5">
    <source>
        <dbReference type="ARBA" id="ARBA00022737"/>
    </source>
</evidence>
<dbReference type="CDD" id="cd18034">
    <property type="entry name" value="DEXHc_dicer"/>
    <property type="match status" value="1"/>
</dbReference>
<dbReference type="Gene3D" id="1.10.1520.10">
    <property type="entry name" value="Ribonuclease III domain"/>
    <property type="match status" value="2"/>
</dbReference>
<dbReference type="EMBL" id="DS995704">
    <property type="protein sequence ID" value="EEQ31309.1"/>
    <property type="molecule type" value="Genomic_DNA"/>
</dbReference>
<dbReference type="PROSITE" id="PS50142">
    <property type="entry name" value="RNASE_3_2"/>
    <property type="match status" value="2"/>
</dbReference>
<proteinExistence type="inferred from homology"/>
<evidence type="ECO:0000256" key="14">
    <source>
        <dbReference type="ARBA" id="ARBA00025403"/>
    </source>
</evidence>
<comment type="cofactor">
    <cofactor evidence="2">
        <name>Mg(2+)</name>
        <dbReference type="ChEBI" id="CHEBI:18420"/>
    </cofactor>
</comment>
<dbReference type="GO" id="GO:0005737">
    <property type="term" value="C:cytoplasm"/>
    <property type="evidence" value="ECO:0007669"/>
    <property type="project" value="TreeGrafter"/>
</dbReference>